<feature type="binding site" evidence="4">
    <location>
        <position position="139"/>
    </location>
    <ligand>
        <name>D-ribulose 5-phosphate</name>
        <dbReference type="ChEBI" id="CHEBI:58121"/>
    </ligand>
</feature>
<reference evidence="5 6" key="1">
    <citation type="submission" date="2013-08" db="EMBL/GenBank/DDBJ databases">
        <title>The genome sequence of Skermanella stibiiresistens.</title>
        <authorList>
            <person name="Zhu W."/>
            <person name="Wang G."/>
        </authorList>
    </citation>
    <scope>NUCLEOTIDE SEQUENCE [LARGE SCALE GENOMIC DNA]</scope>
    <source>
        <strain evidence="5 6">SB22</strain>
    </source>
</reference>
<dbReference type="RefSeq" id="WP_051512532.1">
    <property type="nucleotide sequence ID" value="NZ_AVFL01000013.1"/>
</dbReference>
<feature type="binding site" evidence="4">
    <location>
        <position position="102"/>
    </location>
    <ligand>
        <name>D-ribulose 5-phosphate</name>
        <dbReference type="ChEBI" id="CHEBI:58121"/>
    </ligand>
</feature>
<dbReference type="PANTHER" id="PTHR30345">
    <property type="entry name" value="RIBOSE-5-PHOSPHATE ISOMERASE B"/>
    <property type="match status" value="1"/>
</dbReference>
<sequence>MSQQKIVIASDHAGFDFKASLKETLAGQGYEVIDLGAHNTDSVDYPDIAAALAGAIKQGTAERGVLICGTGIGISIAANRHAGIRAALCHDTTGARLSRQHNDANVIVLGARVTGIEVAKDCLATFLATPFEGGRHGRRVDKMG</sequence>
<dbReference type="PATRIC" id="fig|1385369.3.peg.3702"/>
<dbReference type="GO" id="GO:0005975">
    <property type="term" value="P:carbohydrate metabolic process"/>
    <property type="evidence" value="ECO:0007669"/>
    <property type="project" value="InterPro"/>
</dbReference>
<feature type="binding site" evidence="4">
    <location>
        <begin position="69"/>
        <end position="73"/>
    </location>
    <ligand>
        <name>D-ribulose 5-phosphate</name>
        <dbReference type="ChEBI" id="CHEBI:58121"/>
    </ligand>
</feature>
<protein>
    <submittedName>
        <fullName evidence="5">Ribose 5-phosphate isomerase</fullName>
    </submittedName>
</protein>
<evidence type="ECO:0000256" key="3">
    <source>
        <dbReference type="PIRSR" id="PIRSR005384-1"/>
    </source>
</evidence>
<evidence type="ECO:0000256" key="1">
    <source>
        <dbReference type="ARBA" id="ARBA00008754"/>
    </source>
</evidence>
<evidence type="ECO:0000313" key="6">
    <source>
        <dbReference type="Proteomes" id="UP000019486"/>
    </source>
</evidence>
<dbReference type="InterPro" id="IPR003500">
    <property type="entry name" value="RpiB_LacA_LacB"/>
</dbReference>
<dbReference type="Proteomes" id="UP000019486">
    <property type="component" value="Unassembled WGS sequence"/>
</dbReference>
<dbReference type="PIRSF" id="PIRSF005384">
    <property type="entry name" value="RpiB_LacA_B"/>
    <property type="match status" value="1"/>
</dbReference>
<dbReference type="NCBIfam" id="NF004051">
    <property type="entry name" value="PRK05571.1"/>
    <property type="match status" value="1"/>
</dbReference>
<dbReference type="InterPro" id="IPR036569">
    <property type="entry name" value="RpiB_LacA_LacB_sf"/>
</dbReference>
<dbReference type="STRING" id="1385369.N825_07570"/>
<evidence type="ECO:0000313" key="5">
    <source>
        <dbReference type="EMBL" id="EWY39183.1"/>
    </source>
</evidence>
<evidence type="ECO:0000256" key="4">
    <source>
        <dbReference type="PIRSR" id="PIRSR005384-2"/>
    </source>
</evidence>
<dbReference type="EMBL" id="AVFL01000013">
    <property type="protein sequence ID" value="EWY39183.1"/>
    <property type="molecule type" value="Genomic_DNA"/>
</dbReference>
<dbReference type="Gene3D" id="3.40.1400.10">
    <property type="entry name" value="Sugar-phosphate isomerase, RpiB/LacA/LacB"/>
    <property type="match status" value="1"/>
</dbReference>
<keyword evidence="6" id="KW-1185">Reference proteome</keyword>
<proteinExistence type="inferred from homology"/>
<keyword evidence="2 5" id="KW-0413">Isomerase</keyword>
<feature type="binding site" evidence="4">
    <location>
        <begin position="11"/>
        <end position="12"/>
    </location>
    <ligand>
        <name>D-ribulose 5-phosphate</name>
        <dbReference type="ChEBI" id="CHEBI:58121"/>
    </ligand>
</feature>
<dbReference type="AlphaFoldDB" id="W9H602"/>
<comment type="caution">
    <text evidence="5">The sequence shown here is derived from an EMBL/GenBank/DDBJ whole genome shotgun (WGS) entry which is preliminary data.</text>
</comment>
<dbReference type="OrthoDB" id="1778624at2"/>
<dbReference type="SUPFAM" id="SSF89623">
    <property type="entry name" value="Ribose/Galactose isomerase RpiB/AlsB"/>
    <property type="match status" value="1"/>
</dbReference>
<dbReference type="Pfam" id="PF02502">
    <property type="entry name" value="LacAB_rpiB"/>
    <property type="match status" value="1"/>
</dbReference>
<dbReference type="PANTHER" id="PTHR30345:SF0">
    <property type="entry name" value="DNA DAMAGE-REPAIR_TOLERATION PROTEIN DRT102"/>
    <property type="match status" value="1"/>
</dbReference>
<accession>W9H602</accession>
<dbReference type="NCBIfam" id="TIGR01120">
    <property type="entry name" value="rpiB"/>
    <property type="match status" value="1"/>
</dbReference>
<feature type="active site" description="Proton acceptor" evidence="3">
    <location>
        <position position="68"/>
    </location>
</feature>
<organism evidence="5 6">
    <name type="scientific">Skermanella stibiiresistens SB22</name>
    <dbReference type="NCBI Taxonomy" id="1385369"/>
    <lineage>
        <taxon>Bacteria</taxon>
        <taxon>Pseudomonadati</taxon>
        <taxon>Pseudomonadota</taxon>
        <taxon>Alphaproteobacteria</taxon>
        <taxon>Rhodospirillales</taxon>
        <taxon>Azospirillaceae</taxon>
        <taxon>Skermanella</taxon>
    </lineage>
</organism>
<dbReference type="GO" id="GO:0016861">
    <property type="term" value="F:intramolecular oxidoreductase activity, interconverting aldoses and ketoses"/>
    <property type="evidence" value="ECO:0007669"/>
    <property type="project" value="UniProtKB-ARBA"/>
</dbReference>
<evidence type="ECO:0000256" key="2">
    <source>
        <dbReference type="ARBA" id="ARBA00023235"/>
    </source>
</evidence>
<feature type="binding site" evidence="4">
    <location>
        <position position="112"/>
    </location>
    <ligand>
        <name>D-ribulose 5-phosphate</name>
        <dbReference type="ChEBI" id="CHEBI:58121"/>
    </ligand>
</feature>
<dbReference type="NCBIfam" id="TIGR00689">
    <property type="entry name" value="rpiB_lacA_lacB"/>
    <property type="match status" value="1"/>
</dbReference>
<gene>
    <name evidence="5" type="ORF">N825_07570</name>
</gene>
<feature type="active site" description="Proton donor" evidence="3">
    <location>
        <position position="101"/>
    </location>
</feature>
<name>W9H602_9PROT</name>
<comment type="similarity">
    <text evidence="1">Belongs to the LacAB/RpiB family.</text>
</comment>
<dbReference type="InterPro" id="IPR004785">
    <property type="entry name" value="RpiB"/>
</dbReference>
<feature type="binding site" evidence="4">
    <location>
        <position position="135"/>
    </location>
    <ligand>
        <name>D-ribulose 5-phosphate</name>
        <dbReference type="ChEBI" id="CHEBI:58121"/>
    </ligand>
</feature>